<organism evidence="3 4">
    <name type="scientific">Sunxiuqinia elliptica</name>
    <dbReference type="NCBI Taxonomy" id="655355"/>
    <lineage>
        <taxon>Bacteria</taxon>
        <taxon>Pseudomonadati</taxon>
        <taxon>Bacteroidota</taxon>
        <taxon>Bacteroidia</taxon>
        <taxon>Marinilabiliales</taxon>
        <taxon>Prolixibacteraceae</taxon>
        <taxon>Sunxiuqinia</taxon>
    </lineage>
</organism>
<evidence type="ECO:0000313" key="3">
    <source>
        <dbReference type="EMBL" id="SFF08615.1"/>
    </source>
</evidence>
<dbReference type="GO" id="GO:0004519">
    <property type="term" value="F:endonuclease activity"/>
    <property type="evidence" value="ECO:0007669"/>
    <property type="project" value="UniProtKB-KW"/>
</dbReference>
<dbReference type="EMBL" id="FONW01000002">
    <property type="protein sequence ID" value="SFF08615.1"/>
    <property type="molecule type" value="Genomic_DNA"/>
</dbReference>
<dbReference type="STRING" id="655355.SAMN05216283_102611"/>
<feature type="chain" id="PRO_5011646946" evidence="1">
    <location>
        <begin position="20"/>
        <end position="332"/>
    </location>
</feature>
<feature type="signal peptide" evidence="1">
    <location>
        <begin position="1"/>
        <end position="19"/>
    </location>
</feature>
<dbReference type="InterPro" id="IPR036691">
    <property type="entry name" value="Endo/exonu/phosph_ase_sf"/>
</dbReference>
<feature type="domain" description="Endonuclease/exonuclease/phosphatase" evidence="2">
    <location>
        <begin position="28"/>
        <end position="329"/>
    </location>
</feature>
<dbReference type="GO" id="GO:0004527">
    <property type="term" value="F:exonuclease activity"/>
    <property type="evidence" value="ECO:0007669"/>
    <property type="project" value="UniProtKB-KW"/>
</dbReference>
<sequence length="332" mass="37454">MKSKLILLALLVLILGACKQDPLKKQATVVFYNVENLFDTINDPAINDEEFLPEAEKKWNSERYAKKLADLSRVLGAVSLEELPEIIGLCEVENRQVVEDLAATAPLAQGNYQTVHIDSPDKRGIDVALLFRKGEFKLIHHEALLVDPGFETRDILHVYGKLGKDKIHLFVNHWPSRWGGLAKSQPNRLVAAETLKTKVDELLADDPKAKIIIMGDMNDEPDNKSLAEALNAQAPNSKAELYNLMIPLDEQHKGSYNYRGNWNMLDNLVVSASVLRGKGFVVTDQLGQVFQQEWMEYRNKKGQVSPNRTYGGPNYYGGISDHFPVYLQLNWQ</sequence>
<dbReference type="Proteomes" id="UP000198964">
    <property type="component" value="Unassembled WGS sequence"/>
</dbReference>
<gene>
    <name evidence="3" type="ORF">SAMN05216283_102611</name>
</gene>
<keyword evidence="1" id="KW-0732">Signal</keyword>
<dbReference type="PANTHER" id="PTHR42834:SF1">
    <property type="entry name" value="ENDONUCLEASE_EXONUCLEASE_PHOSPHATASE FAMILY PROTEIN (AFU_ORTHOLOGUE AFUA_3G09210)"/>
    <property type="match status" value="1"/>
</dbReference>
<dbReference type="PROSITE" id="PS51257">
    <property type="entry name" value="PROKAR_LIPOPROTEIN"/>
    <property type="match status" value="1"/>
</dbReference>
<name>A0A1I2FTH3_9BACT</name>
<evidence type="ECO:0000256" key="1">
    <source>
        <dbReference type="SAM" id="SignalP"/>
    </source>
</evidence>
<reference evidence="3 4" key="1">
    <citation type="submission" date="2016-10" db="EMBL/GenBank/DDBJ databases">
        <authorList>
            <person name="de Groot N.N."/>
        </authorList>
    </citation>
    <scope>NUCLEOTIDE SEQUENCE [LARGE SCALE GENOMIC DNA]</scope>
    <source>
        <strain evidence="3 4">CGMCC 1.9156</strain>
    </source>
</reference>
<dbReference type="InterPro" id="IPR005135">
    <property type="entry name" value="Endo/exonuclease/phosphatase"/>
</dbReference>
<dbReference type="Gene3D" id="3.60.10.10">
    <property type="entry name" value="Endonuclease/exonuclease/phosphatase"/>
    <property type="match status" value="1"/>
</dbReference>
<keyword evidence="3" id="KW-0255">Endonuclease</keyword>
<dbReference type="RefSeq" id="WP_093919253.1">
    <property type="nucleotide sequence ID" value="NZ_FONW01000002.1"/>
</dbReference>
<keyword evidence="4" id="KW-1185">Reference proteome</keyword>
<accession>A0A1I2FTH3</accession>
<keyword evidence="3" id="KW-0378">Hydrolase</keyword>
<proteinExistence type="predicted"/>
<dbReference type="Pfam" id="PF19580">
    <property type="entry name" value="Exo_endo_phos_3"/>
    <property type="match status" value="1"/>
</dbReference>
<protein>
    <submittedName>
        <fullName evidence="3">Endonuclease/Exonuclease/phosphatase family protein</fullName>
    </submittedName>
</protein>
<dbReference type="SUPFAM" id="SSF56219">
    <property type="entry name" value="DNase I-like"/>
    <property type="match status" value="1"/>
</dbReference>
<evidence type="ECO:0000313" key="4">
    <source>
        <dbReference type="Proteomes" id="UP000198964"/>
    </source>
</evidence>
<keyword evidence="3" id="KW-0269">Exonuclease</keyword>
<keyword evidence="3" id="KW-0540">Nuclease</keyword>
<evidence type="ECO:0000259" key="2">
    <source>
        <dbReference type="Pfam" id="PF19580"/>
    </source>
</evidence>
<dbReference type="PANTHER" id="PTHR42834">
    <property type="entry name" value="ENDONUCLEASE/EXONUCLEASE/PHOSPHATASE FAMILY PROTEIN (AFU_ORTHOLOGUE AFUA_3G09210)"/>
    <property type="match status" value="1"/>
</dbReference>
<dbReference type="AlphaFoldDB" id="A0A1I2FTH3"/>